<dbReference type="InterPro" id="IPR003661">
    <property type="entry name" value="HisK_dim/P_dom"/>
</dbReference>
<dbReference type="Pfam" id="PF02518">
    <property type="entry name" value="HATPase_c"/>
    <property type="match status" value="1"/>
</dbReference>
<keyword evidence="6 11" id="KW-0418">Kinase</keyword>
<dbReference type="InterPro" id="IPR003594">
    <property type="entry name" value="HATPase_dom"/>
</dbReference>
<evidence type="ECO:0000256" key="1">
    <source>
        <dbReference type="ARBA" id="ARBA00000085"/>
    </source>
</evidence>
<dbReference type="GO" id="GO:0005886">
    <property type="term" value="C:plasma membrane"/>
    <property type="evidence" value="ECO:0007669"/>
    <property type="project" value="TreeGrafter"/>
</dbReference>
<dbReference type="InterPro" id="IPR000014">
    <property type="entry name" value="PAS"/>
</dbReference>
<dbReference type="Proteomes" id="UP000000370">
    <property type="component" value="Chromosome"/>
</dbReference>
<dbReference type="Gene3D" id="3.30.450.20">
    <property type="entry name" value="PAS domain"/>
    <property type="match status" value="1"/>
</dbReference>
<dbReference type="HOGENOM" id="CLU_000445_89_2_9"/>
<dbReference type="Gene3D" id="3.30.565.10">
    <property type="entry name" value="Histidine kinase-like ATPase, C-terminal domain"/>
    <property type="match status" value="1"/>
</dbReference>
<sequence>MSKIPYDLVLKHCAEGVFIFDQTGQIFYANDAAMQETGYMDKLVDTNILDIFPKALKVHMDNMIINRFEVEEVKETMEYSIIETFAYRKNQTCYPVRMKLLWGEKEKDNFSVCITRNMTELNAVMKREKNVKEELKEATGVKNEFLANITHELRTPVNGMKGLADVLLGTELTQNQRENVNIIRRCCDNMTNIINGILDFSKITAGKMQLENKVIDISNFLKNTLSYHIPKLNEKGLKLQVNIGDNVPKKILGDELRLEQILSNLISNAIKFTSVGQLVIEVINTDQKEDEVELFFMVIDSGIGISKEDMDKLFQSFSQVDGSITRRYGGTGLGLAISKSLVELMGGTIHVSSEIGRGSTFSFSIRFKVVKEDYDIETEPKLDGNNGFTMENTTWNVISGDRQNVRAPRLSEPYVLDKVAIAEHLEKLIICVELETWEKAENFASIIKRMIPESEQEGRKNAFRLELAVRKEDYEGTQKQIKKLQDYLQS</sequence>
<dbReference type="Pfam" id="PF00512">
    <property type="entry name" value="HisKA"/>
    <property type="match status" value="1"/>
</dbReference>
<dbReference type="Pfam" id="PF13426">
    <property type="entry name" value="PAS_9"/>
    <property type="match status" value="1"/>
</dbReference>
<keyword evidence="4" id="KW-0597">Phosphoprotein</keyword>
<dbReference type="FunFam" id="3.30.565.10:FF:000010">
    <property type="entry name" value="Sensor histidine kinase RcsC"/>
    <property type="match status" value="1"/>
</dbReference>
<dbReference type="SMART" id="SM00388">
    <property type="entry name" value="HisKA"/>
    <property type="match status" value="1"/>
</dbReference>
<keyword evidence="7" id="KW-0902">Two-component regulatory system</keyword>
<feature type="domain" description="Histidine kinase" evidence="9">
    <location>
        <begin position="148"/>
        <end position="369"/>
    </location>
</feature>
<dbReference type="PANTHER" id="PTHR43047">
    <property type="entry name" value="TWO-COMPONENT HISTIDINE PROTEIN KINASE"/>
    <property type="match status" value="1"/>
</dbReference>
<dbReference type="GO" id="GO:0009927">
    <property type="term" value="F:histidine phosphotransfer kinase activity"/>
    <property type="evidence" value="ECO:0007669"/>
    <property type="project" value="TreeGrafter"/>
</dbReference>
<dbReference type="AlphaFoldDB" id="A9KI64"/>
<keyword evidence="5 11" id="KW-0808">Transferase</keyword>
<dbReference type="RefSeq" id="WP_012198542.1">
    <property type="nucleotide sequence ID" value="NC_010001.1"/>
</dbReference>
<evidence type="ECO:0000313" key="12">
    <source>
        <dbReference type="Proteomes" id="UP000000370"/>
    </source>
</evidence>
<dbReference type="EMBL" id="CP000885">
    <property type="protein sequence ID" value="ABX40898.1"/>
    <property type="molecule type" value="Genomic_DNA"/>
</dbReference>
<dbReference type="InterPro" id="IPR035965">
    <property type="entry name" value="PAS-like_dom_sf"/>
</dbReference>
<name>A9KI64_LACP7</name>
<dbReference type="NCBIfam" id="TIGR00229">
    <property type="entry name" value="sensory_box"/>
    <property type="match status" value="1"/>
</dbReference>
<dbReference type="SMART" id="SM00387">
    <property type="entry name" value="HATPase_c"/>
    <property type="match status" value="1"/>
</dbReference>
<dbReference type="PROSITE" id="PS50112">
    <property type="entry name" value="PAS"/>
    <property type="match status" value="1"/>
</dbReference>
<dbReference type="InterPro" id="IPR005467">
    <property type="entry name" value="His_kinase_dom"/>
</dbReference>
<dbReference type="SUPFAM" id="SSF55785">
    <property type="entry name" value="PYP-like sensor domain (PAS domain)"/>
    <property type="match status" value="1"/>
</dbReference>
<dbReference type="CDD" id="cd00082">
    <property type="entry name" value="HisKA"/>
    <property type="match status" value="1"/>
</dbReference>
<evidence type="ECO:0000256" key="8">
    <source>
        <dbReference type="ARBA" id="ARBA00074306"/>
    </source>
</evidence>
<accession>A9KI64</accession>
<dbReference type="OrthoDB" id="9815750at2"/>
<evidence type="ECO:0000259" key="10">
    <source>
        <dbReference type="PROSITE" id="PS50112"/>
    </source>
</evidence>
<dbReference type="eggNOG" id="COG5002">
    <property type="taxonomic scope" value="Bacteria"/>
</dbReference>
<comment type="similarity">
    <text evidence="2">In the N-terminal section; belongs to the phytochrome family.</text>
</comment>
<dbReference type="PANTHER" id="PTHR43047:SF71">
    <property type="entry name" value="HISTIDINE KINASE CONTAINING CHEY-HOMOLOGOUS RECEIVER DOMAIN-RELATED"/>
    <property type="match status" value="1"/>
</dbReference>
<keyword evidence="12" id="KW-1185">Reference proteome</keyword>
<dbReference type="CDD" id="cd16922">
    <property type="entry name" value="HATPase_EvgS-ArcB-TorS-like"/>
    <property type="match status" value="1"/>
</dbReference>
<dbReference type="SUPFAM" id="SSF47384">
    <property type="entry name" value="Homodimeric domain of signal transducing histidine kinase"/>
    <property type="match status" value="1"/>
</dbReference>
<reference evidence="12" key="1">
    <citation type="submission" date="2007-11" db="EMBL/GenBank/DDBJ databases">
        <title>Complete genome sequence of Clostridium phytofermentans ISDg.</title>
        <authorList>
            <person name="Leschine S.B."/>
            <person name="Warnick T.A."/>
            <person name="Blanchard J.L."/>
            <person name="Schnell D.J."/>
            <person name="Petit E.L."/>
            <person name="LaTouf W.G."/>
            <person name="Copeland A."/>
            <person name="Lucas S."/>
            <person name="Lapidus A."/>
            <person name="Barry K."/>
            <person name="Glavina del Rio T."/>
            <person name="Dalin E."/>
            <person name="Tice H."/>
            <person name="Pitluck S."/>
            <person name="Kiss H."/>
            <person name="Brettin T."/>
            <person name="Bruce D."/>
            <person name="Detter J.C."/>
            <person name="Han C."/>
            <person name="Kuske C."/>
            <person name="Schmutz J."/>
            <person name="Larimer F."/>
            <person name="Land M."/>
            <person name="Hauser L."/>
            <person name="Kyrpides N."/>
            <person name="Kim E.A."/>
            <person name="Richardson P."/>
        </authorList>
    </citation>
    <scope>NUCLEOTIDE SEQUENCE [LARGE SCALE GENOMIC DNA]</scope>
    <source>
        <strain evidence="12">ATCC 700394 / DSM 18823 / ISDg</strain>
    </source>
</reference>
<evidence type="ECO:0000256" key="6">
    <source>
        <dbReference type="ARBA" id="ARBA00022777"/>
    </source>
</evidence>
<feature type="domain" description="PAS" evidence="10">
    <location>
        <begin position="2"/>
        <end position="39"/>
    </location>
</feature>
<protein>
    <recommendedName>
        <fullName evidence="8">Circadian input-output histidine kinase CikA</fullName>
        <ecNumber evidence="3">2.7.13.3</ecNumber>
    </recommendedName>
</protein>
<dbReference type="EC" id="2.7.13.3" evidence="3"/>
<dbReference type="InterPro" id="IPR036890">
    <property type="entry name" value="HATPase_C_sf"/>
</dbReference>
<dbReference type="InterPro" id="IPR004358">
    <property type="entry name" value="Sig_transdc_His_kin-like_C"/>
</dbReference>
<evidence type="ECO:0000313" key="11">
    <source>
        <dbReference type="EMBL" id="ABX40898.1"/>
    </source>
</evidence>
<evidence type="ECO:0000256" key="7">
    <source>
        <dbReference type="ARBA" id="ARBA00023012"/>
    </source>
</evidence>
<evidence type="ECO:0000256" key="3">
    <source>
        <dbReference type="ARBA" id="ARBA00012438"/>
    </source>
</evidence>
<dbReference type="KEGG" id="cpy:Cphy_0511"/>
<dbReference type="PROSITE" id="PS50109">
    <property type="entry name" value="HIS_KIN"/>
    <property type="match status" value="1"/>
</dbReference>
<dbReference type="GO" id="GO:0000155">
    <property type="term" value="F:phosphorelay sensor kinase activity"/>
    <property type="evidence" value="ECO:0007669"/>
    <property type="project" value="InterPro"/>
</dbReference>
<gene>
    <name evidence="11" type="ordered locus">Cphy_0511</name>
</gene>
<comment type="catalytic activity">
    <reaction evidence="1">
        <text>ATP + protein L-histidine = ADP + protein N-phospho-L-histidine.</text>
        <dbReference type="EC" id="2.7.13.3"/>
    </reaction>
</comment>
<evidence type="ECO:0000256" key="4">
    <source>
        <dbReference type="ARBA" id="ARBA00022553"/>
    </source>
</evidence>
<dbReference type="Gene3D" id="1.10.287.130">
    <property type="match status" value="1"/>
</dbReference>
<evidence type="ECO:0000256" key="2">
    <source>
        <dbReference type="ARBA" id="ARBA00006402"/>
    </source>
</evidence>
<dbReference type="PRINTS" id="PR00344">
    <property type="entry name" value="BCTRLSENSOR"/>
</dbReference>
<dbReference type="SUPFAM" id="SSF55874">
    <property type="entry name" value="ATPase domain of HSP90 chaperone/DNA topoisomerase II/histidine kinase"/>
    <property type="match status" value="1"/>
</dbReference>
<evidence type="ECO:0000256" key="5">
    <source>
        <dbReference type="ARBA" id="ARBA00022679"/>
    </source>
</evidence>
<proteinExistence type="inferred from homology"/>
<dbReference type="InterPro" id="IPR036097">
    <property type="entry name" value="HisK_dim/P_sf"/>
</dbReference>
<dbReference type="STRING" id="357809.Cphy_0511"/>
<evidence type="ECO:0000259" key="9">
    <source>
        <dbReference type="PROSITE" id="PS50109"/>
    </source>
</evidence>
<organism evidence="11 12">
    <name type="scientific">Lachnoclostridium phytofermentans (strain ATCC 700394 / DSM 18823 / ISDg)</name>
    <name type="common">Clostridium phytofermentans</name>
    <dbReference type="NCBI Taxonomy" id="357809"/>
    <lineage>
        <taxon>Bacteria</taxon>
        <taxon>Bacillati</taxon>
        <taxon>Bacillota</taxon>
        <taxon>Clostridia</taxon>
        <taxon>Lachnospirales</taxon>
        <taxon>Lachnospiraceae</taxon>
    </lineage>
</organism>